<evidence type="ECO:0000256" key="1">
    <source>
        <dbReference type="ARBA" id="ARBA00004571"/>
    </source>
</evidence>
<comment type="caution">
    <text evidence="11">The sequence shown here is derived from an EMBL/GenBank/DDBJ whole genome shotgun (WGS) entry which is preliminary data.</text>
</comment>
<accession>A0AAP6HH58</accession>
<dbReference type="AlphaFoldDB" id="A0AAP6HH58"/>
<dbReference type="InterPro" id="IPR000531">
    <property type="entry name" value="Beta-barrel_TonB"/>
</dbReference>
<name>A0AAP6HH58_RIEAN</name>
<organism evidence="11 12">
    <name type="scientific">Riemerella anatipestifer</name>
    <name type="common">Moraxella anatipestifer</name>
    <dbReference type="NCBI Taxonomy" id="34085"/>
    <lineage>
        <taxon>Bacteria</taxon>
        <taxon>Pseudomonadati</taxon>
        <taxon>Bacteroidota</taxon>
        <taxon>Flavobacteriia</taxon>
        <taxon>Flavobacteriales</taxon>
        <taxon>Weeksellaceae</taxon>
        <taxon>Riemerella</taxon>
    </lineage>
</organism>
<keyword evidence="6 8" id="KW-0472">Membrane</keyword>
<dbReference type="RefSeq" id="WP_229578779.1">
    <property type="nucleotide sequence ID" value="NZ_CP168322.1"/>
</dbReference>
<dbReference type="SUPFAM" id="SSF56935">
    <property type="entry name" value="Porins"/>
    <property type="match status" value="1"/>
</dbReference>
<comment type="subcellular location">
    <subcellularLocation>
        <location evidence="1">Cell outer membrane</location>
        <topology evidence="1">Multi-pass membrane protein</topology>
    </subcellularLocation>
</comment>
<keyword evidence="5 8" id="KW-0798">TonB box</keyword>
<feature type="domain" description="TonB-dependent receptor-like beta-barrel" evidence="9">
    <location>
        <begin position="326"/>
        <end position="672"/>
    </location>
</feature>
<gene>
    <name evidence="11" type="ORF">PG303_08340</name>
</gene>
<dbReference type="Gene3D" id="2.40.170.20">
    <property type="entry name" value="TonB-dependent receptor, beta-barrel domain"/>
    <property type="match status" value="1"/>
</dbReference>
<keyword evidence="3" id="KW-1134">Transmembrane beta strand</keyword>
<evidence type="ECO:0000256" key="4">
    <source>
        <dbReference type="ARBA" id="ARBA00022692"/>
    </source>
</evidence>
<evidence type="ECO:0000256" key="7">
    <source>
        <dbReference type="ARBA" id="ARBA00023237"/>
    </source>
</evidence>
<dbReference type="Pfam" id="PF07715">
    <property type="entry name" value="Plug"/>
    <property type="match status" value="1"/>
</dbReference>
<keyword evidence="11" id="KW-0675">Receptor</keyword>
<dbReference type="GO" id="GO:0015344">
    <property type="term" value="F:siderophore uptake transmembrane transporter activity"/>
    <property type="evidence" value="ECO:0007669"/>
    <property type="project" value="TreeGrafter"/>
</dbReference>
<evidence type="ECO:0000256" key="8">
    <source>
        <dbReference type="RuleBase" id="RU003357"/>
    </source>
</evidence>
<reference evidence="11" key="1">
    <citation type="submission" date="2023-01" db="EMBL/GenBank/DDBJ databases">
        <title>Genome-based studies on antimicrobial resistance profiles of Riemerella anatipestifer in China, 1994 to 2021.</title>
        <authorList>
            <person name="Yang Z."/>
            <person name="Zhu D."/>
        </authorList>
    </citation>
    <scope>NUCLEOTIDE SEQUENCE</scope>
    <source>
        <strain evidence="11">RCAD1218</strain>
    </source>
</reference>
<evidence type="ECO:0000256" key="2">
    <source>
        <dbReference type="ARBA" id="ARBA00022448"/>
    </source>
</evidence>
<dbReference type="InterPro" id="IPR012910">
    <property type="entry name" value="Plug_dom"/>
</dbReference>
<dbReference type="GO" id="GO:0044718">
    <property type="term" value="P:siderophore transmembrane transport"/>
    <property type="evidence" value="ECO:0007669"/>
    <property type="project" value="TreeGrafter"/>
</dbReference>
<dbReference type="InterPro" id="IPR036942">
    <property type="entry name" value="Beta-barrel_TonB_sf"/>
</dbReference>
<evidence type="ECO:0000259" key="9">
    <source>
        <dbReference type="Pfam" id="PF00593"/>
    </source>
</evidence>
<evidence type="ECO:0000313" key="11">
    <source>
        <dbReference type="EMBL" id="MDY3513220.1"/>
    </source>
</evidence>
<keyword evidence="4" id="KW-0812">Transmembrane</keyword>
<dbReference type="PANTHER" id="PTHR30069">
    <property type="entry name" value="TONB-DEPENDENT OUTER MEMBRANE RECEPTOR"/>
    <property type="match status" value="1"/>
</dbReference>
<dbReference type="GO" id="GO:0009279">
    <property type="term" value="C:cell outer membrane"/>
    <property type="evidence" value="ECO:0007669"/>
    <property type="project" value="UniProtKB-SubCell"/>
</dbReference>
<keyword evidence="2" id="KW-0813">Transport</keyword>
<sequence>MKTQLSLCFLLIGSWLFAQVGSVNISIYDFFNKKGLPAKVTVLKTQQAFNGEGKVQIQDLPAGSYSFLVESEGYQSVYLNDIDVVPNQNISLSTTLEKKAKNIQEVVISKSAYKKTAESPLSLRTLSAEEVQKNPGSNRDISKTLLSLPGVGSTATFRNDLFIRGGASQENKFYIDGIEVPVINHFQTQGASGGPRGIITVDFIKDVDFYSGAFPANRNGVLSSLFEFNLKSARRDKIGYKAVIGLDDMQLMADGPLSKDQSWTGLFSVRKSNLQLLFKTVGLPFLPSYYDTNFKVSKKFNSGDEFYVLGIGALDHFKFNENAKPTLANLTLIEQLPINNQWSYTLGAGYRHLRENGYWLFTMSRSELDNSAYKYYRNVEKPENRLLDYHSKEQENKIRIDRHFRLGDIRFTAGGNYSLSRYYNQSFAQQITQIGKVSDQYHTDFNLSQYGLYVQGNYRINQWTISAGLRADGSDYSAGTRNLLEQWSPRLAVSYAVNNAWSLNFNTGIYYQLPSYTALGYQENQILVNRPYLRYSRNAQMVGGLEYKAPNNLRVTLETYYKKYNHLPFSLRNGVSLANLGGGFGVIGTEPLDARGIGETYGIEFLAQKRTLNDFYGILAYTYGYSRFSNAEGRLQPSSWDSRHILSLTGGKNFQKNWNLGVRFRFQSALPETPYNLALSQMVAVWDISNAPVRDFAQINAFRGNNTSQMDIRLEKKWLFKKWQLSGYLDLVNAFTSVNPSNLPVVNLKRNEQGEAVIVNPSEPYLQQHYQLVAGEQDRLRVLPYFGIIVEF</sequence>
<evidence type="ECO:0000313" key="12">
    <source>
        <dbReference type="Proteomes" id="UP001284033"/>
    </source>
</evidence>
<evidence type="ECO:0000256" key="6">
    <source>
        <dbReference type="ARBA" id="ARBA00023136"/>
    </source>
</evidence>
<dbReference type="InterPro" id="IPR039426">
    <property type="entry name" value="TonB-dep_rcpt-like"/>
</dbReference>
<dbReference type="Pfam" id="PF00593">
    <property type="entry name" value="TonB_dep_Rec_b-barrel"/>
    <property type="match status" value="1"/>
</dbReference>
<keyword evidence="7" id="KW-0998">Cell outer membrane</keyword>
<proteinExistence type="inferred from homology"/>
<comment type="similarity">
    <text evidence="8">Belongs to the TonB-dependent receptor family.</text>
</comment>
<feature type="domain" description="TonB-dependent receptor plug" evidence="10">
    <location>
        <begin position="117"/>
        <end position="216"/>
    </location>
</feature>
<evidence type="ECO:0000256" key="3">
    <source>
        <dbReference type="ARBA" id="ARBA00022452"/>
    </source>
</evidence>
<protein>
    <submittedName>
        <fullName evidence="11">TonB-dependent receptor plug domain-containing protein</fullName>
    </submittedName>
</protein>
<dbReference type="EMBL" id="JAQZHK010000006">
    <property type="protein sequence ID" value="MDY3513220.1"/>
    <property type="molecule type" value="Genomic_DNA"/>
</dbReference>
<evidence type="ECO:0000259" key="10">
    <source>
        <dbReference type="Pfam" id="PF07715"/>
    </source>
</evidence>
<dbReference type="PANTHER" id="PTHR30069:SF57">
    <property type="entry name" value="TONB-DEPENDENT RECEPTOR"/>
    <property type="match status" value="1"/>
</dbReference>
<dbReference type="Proteomes" id="UP001284033">
    <property type="component" value="Unassembled WGS sequence"/>
</dbReference>
<evidence type="ECO:0000256" key="5">
    <source>
        <dbReference type="ARBA" id="ARBA00023077"/>
    </source>
</evidence>
<dbReference type="InterPro" id="IPR037066">
    <property type="entry name" value="Plug_dom_sf"/>
</dbReference>
<dbReference type="Gene3D" id="2.170.130.10">
    <property type="entry name" value="TonB-dependent receptor, plug domain"/>
    <property type="match status" value="1"/>
</dbReference>